<keyword evidence="3" id="KW-0862">Zinc</keyword>
<dbReference type="PANTHER" id="PTHR31973:SF113">
    <property type="entry name" value="PROTEIN FAR1-RELATED SEQUENCE 5-LIKE"/>
    <property type="match status" value="1"/>
</dbReference>
<gene>
    <name evidence="7" type="primary">LOC107023943</name>
</gene>
<dbReference type="InterPro" id="IPR018289">
    <property type="entry name" value="MULE_transposase_dom"/>
</dbReference>
<dbReference type="GeneID" id="107023943"/>
<reference evidence="7" key="2">
    <citation type="submission" date="2025-08" db="UniProtKB">
        <authorList>
            <consortium name="RefSeq"/>
        </authorList>
    </citation>
    <scope>IDENTIFICATION</scope>
</reference>
<dbReference type="PANTHER" id="PTHR31973">
    <property type="entry name" value="POLYPROTEIN, PUTATIVE-RELATED"/>
    <property type="match status" value="1"/>
</dbReference>
<evidence type="ECO:0000256" key="2">
    <source>
        <dbReference type="ARBA" id="ARBA00022771"/>
    </source>
</evidence>
<accession>A0ABM1H4L2</accession>
<evidence type="ECO:0000259" key="5">
    <source>
        <dbReference type="PROSITE" id="PS50966"/>
    </source>
</evidence>
<dbReference type="PROSITE" id="PS50966">
    <property type="entry name" value="ZF_SWIM"/>
    <property type="match status" value="1"/>
</dbReference>
<keyword evidence="2 4" id="KW-0863">Zinc-finger</keyword>
<dbReference type="RefSeq" id="XP_015080277.1">
    <property type="nucleotide sequence ID" value="XM_015224791.1"/>
</dbReference>
<keyword evidence="6" id="KW-1185">Reference proteome</keyword>
<dbReference type="Pfam" id="PF10551">
    <property type="entry name" value="MULE"/>
    <property type="match status" value="1"/>
</dbReference>
<dbReference type="Proteomes" id="UP000694930">
    <property type="component" value="Chromosome 1"/>
</dbReference>
<sequence length="347" mass="39471">MGVKLYFEVKKNASGIGMYPLCVDTTDKIVGEIRNFDCSSALRPLIRGFDYYRPVVVVDVAHLGGAYKGTFVSASTLDGAVCILPLAYGVVDTENMCIVSDRNESIIKSVSIVYPNVPHCACIWHLWKNVCSSFKRSKNTLSDIFYSMAKAYRKEDFDKLMAKVVKVDHRVKDYLEDAGYEKWSGVHSTINRGRMMTSNIAERINGCLVDARKLTIIDFLEEARLLFGSWNYKHREIASYPKNTLGRRFEEILIVNASKSSKMKVVPSSEYIFTVHEAGKRYIVCLERKTCTCGRFQHDEIPCAHAIAVLKHKNVTNLHPYCSDYYKPYALEKTYEVVMVPMPDKDD</sequence>
<evidence type="ECO:0000256" key="1">
    <source>
        <dbReference type="ARBA" id="ARBA00022723"/>
    </source>
</evidence>
<evidence type="ECO:0000256" key="4">
    <source>
        <dbReference type="PROSITE-ProRule" id="PRU00325"/>
    </source>
</evidence>
<dbReference type="InterPro" id="IPR007527">
    <property type="entry name" value="Znf_SWIM"/>
</dbReference>
<feature type="domain" description="SWIM-type" evidence="5">
    <location>
        <begin position="282"/>
        <end position="314"/>
    </location>
</feature>
<evidence type="ECO:0000313" key="6">
    <source>
        <dbReference type="Proteomes" id="UP000694930"/>
    </source>
</evidence>
<evidence type="ECO:0000256" key="3">
    <source>
        <dbReference type="ARBA" id="ARBA00022833"/>
    </source>
</evidence>
<name>A0ABM1H4L2_SOLPN</name>
<evidence type="ECO:0000313" key="7">
    <source>
        <dbReference type="RefSeq" id="XP_015080277.1"/>
    </source>
</evidence>
<keyword evidence="1" id="KW-0479">Metal-binding</keyword>
<organism evidence="6 7">
    <name type="scientific">Solanum pennellii</name>
    <name type="common">Tomato</name>
    <name type="synonym">Lycopersicon pennellii</name>
    <dbReference type="NCBI Taxonomy" id="28526"/>
    <lineage>
        <taxon>Eukaryota</taxon>
        <taxon>Viridiplantae</taxon>
        <taxon>Streptophyta</taxon>
        <taxon>Embryophyta</taxon>
        <taxon>Tracheophyta</taxon>
        <taxon>Spermatophyta</taxon>
        <taxon>Magnoliopsida</taxon>
        <taxon>eudicotyledons</taxon>
        <taxon>Gunneridae</taxon>
        <taxon>Pentapetalae</taxon>
        <taxon>asterids</taxon>
        <taxon>lamiids</taxon>
        <taxon>Solanales</taxon>
        <taxon>Solanaceae</taxon>
        <taxon>Solanoideae</taxon>
        <taxon>Solaneae</taxon>
        <taxon>Solanum</taxon>
        <taxon>Solanum subgen. Lycopersicon</taxon>
    </lineage>
</organism>
<reference evidence="6" key="1">
    <citation type="journal article" date="2014" name="Nat. Genet.">
        <title>The genome of the stress-tolerant wild tomato species Solanum pennellii.</title>
        <authorList>
            <person name="Bolger A."/>
            <person name="Scossa F."/>
            <person name="Bolger M.E."/>
            <person name="Lanz C."/>
            <person name="Maumus F."/>
            <person name="Tohge T."/>
            <person name="Quesneville H."/>
            <person name="Alseekh S."/>
            <person name="Sorensen I."/>
            <person name="Lichtenstein G."/>
            <person name="Fich E.A."/>
            <person name="Conte M."/>
            <person name="Keller H."/>
            <person name="Schneeberger K."/>
            <person name="Schwacke R."/>
            <person name="Ofner I."/>
            <person name="Vrebalov J."/>
            <person name="Xu Y."/>
            <person name="Osorio S."/>
            <person name="Aflitos S.A."/>
            <person name="Schijlen E."/>
            <person name="Jimenez-Gomez J.M."/>
            <person name="Ryngajllo M."/>
            <person name="Kimura S."/>
            <person name="Kumar R."/>
            <person name="Koenig D."/>
            <person name="Headland L.R."/>
            <person name="Maloof J.N."/>
            <person name="Sinha N."/>
            <person name="van Ham R.C."/>
            <person name="Lankhorst R.K."/>
            <person name="Mao L."/>
            <person name="Vogel A."/>
            <person name="Arsova B."/>
            <person name="Panstruga R."/>
            <person name="Fei Z."/>
            <person name="Rose J.K."/>
            <person name="Zamir D."/>
            <person name="Carrari F."/>
            <person name="Giovannoni J.J."/>
            <person name="Weigel D."/>
            <person name="Usadel B."/>
            <person name="Fernie A.R."/>
        </authorList>
    </citation>
    <scope>NUCLEOTIDE SEQUENCE [LARGE SCALE GENOMIC DNA]</scope>
    <source>
        <strain evidence="6">cv. LA0716</strain>
    </source>
</reference>
<dbReference type="SMART" id="SM00575">
    <property type="entry name" value="ZnF_PMZ"/>
    <property type="match status" value="1"/>
</dbReference>
<dbReference type="Pfam" id="PF04434">
    <property type="entry name" value="SWIM"/>
    <property type="match status" value="1"/>
</dbReference>
<proteinExistence type="predicted"/>
<protein>
    <submittedName>
        <fullName evidence="7">Uncharacterized protein LOC107023943</fullName>
    </submittedName>
</protein>
<dbReference type="InterPro" id="IPR006564">
    <property type="entry name" value="Znf_PMZ"/>
</dbReference>